<reference evidence="4 5" key="2">
    <citation type="journal article" date="2000" name="Proc. Natl. Acad. Sci. U.S.A.">
        <title>Archaeal adaptation to higher temperatures revealed by genomic sequence of Thermoplasma volcanium.</title>
        <authorList>
            <person name="Kawashima T."/>
            <person name="Amano N."/>
            <person name="Koike H."/>
            <person name="Makino S."/>
            <person name="Higuchi S."/>
            <person name="Kawashima-Ohya Y."/>
            <person name="Watanabe K."/>
            <person name="Yamazaki M."/>
            <person name="Kanehori K."/>
            <person name="Kawamoto T."/>
            <person name="Nunoshiba T."/>
            <person name="Yamamoto Y."/>
            <person name="Aramaki H."/>
            <person name="Makino K."/>
            <person name="Suzuki M."/>
        </authorList>
    </citation>
    <scope>NUCLEOTIDE SEQUENCE [LARGE SCALE GENOMIC DNA]</scope>
    <source>
        <strain evidence="5">ATCC 51530 / DSM 4299 / JCM 9571 / NBRC 15438 / GSS1</strain>
    </source>
</reference>
<comment type="similarity">
    <text evidence="2">Belongs to the 2H phosphoesterase superfamily. ThpR family.</text>
</comment>
<dbReference type="AlphaFoldDB" id="Q97CN6"/>
<dbReference type="InterPro" id="IPR014051">
    <property type="entry name" value="Phosphoesterase_HXTX"/>
</dbReference>
<proteinExistence type="inferred from homology"/>
<gene>
    <name evidence="4" type="ORF">TVG0066474</name>
</gene>
<feature type="active site" description="Proton donor" evidence="2">
    <location>
        <position position="37"/>
    </location>
</feature>
<reference evidence="4 5" key="1">
    <citation type="journal article" date="1999" name="Proc. Jpn. Acad.">
        <title>Determination of the complete genomic DNA sequence of Thermoplasma volvanium GSS1.</title>
        <authorList>
            <person name="Kawashima T."/>
            <person name="Yamamoto Y."/>
            <person name="Aramaki H."/>
            <person name="Nunoshiba T."/>
            <person name="Kawamoto T."/>
            <person name="Watanabe K."/>
            <person name="Yamazaki M."/>
            <person name="Kanehori K."/>
            <person name="Amano N."/>
            <person name="Ohya Y."/>
            <person name="Makino K."/>
            <person name="Suzuki M."/>
        </authorList>
    </citation>
    <scope>NUCLEOTIDE SEQUENCE [LARGE SCALE GENOMIC DNA]</scope>
    <source>
        <strain evidence="5">ATCC 51530 / DSM 4299 / JCM 9571 / NBRC 15438 / GSS1</strain>
    </source>
</reference>
<name>Q97CN6_THEVO</name>
<dbReference type="GO" id="GO:0008664">
    <property type="term" value="F:RNA 2',3'-cyclic 3'-phosphodiesterase activity"/>
    <property type="evidence" value="ECO:0007669"/>
    <property type="project" value="UniProtKB-EC"/>
</dbReference>
<dbReference type="KEGG" id="tvo:TVG0066474"/>
<evidence type="ECO:0000313" key="4">
    <source>
        <dbReference type="EMBL" id="BAB59207.1"/>
    </source>
</evidence>
<accession>Q97CN6</accession>
<comment type="function">
    <text evidence="2">Hydrolyzes RNA 2',3'-cyclic phosphodiester to an RNA 2'-phosphomonoester.</text>
</comment>
<dbReference type="eggNOG" id="arCOG01736">
    <property type="taxonomic scope" value="Archaea"/>
</dbReference>
<keyword evidence="1 2" id="KW-0378">Hydrolase</keyword>
<dbReference type="HOGENOM" id="CLU_081251_3_2_2"/>
<evidence type="ECO:0000256" key="1">
    <source>
        <dbReference type="ARBA" id="ARBA00022801"/>
    </source>
</evidence>
<dbReference type="OrthoDB" id="44091at2157"/>
<dbReference type="STRING" id="273116.gene:9380831"/>
<dbReference type="GO" id="GO:0004113">
    <property type="term" value="F:2',3'-cyclic-nucleotide 3'-phosphodiesterase activity"/>
    <property type="evidence" value="ECO:0007669"/>
    <property type="project" value="InterPro"/>
</dbReference>
<comment type="catalytic activity">
    <reaction evidence="2">
        <text>a 3'-end 2',3'-cyclophospho-ribonucleotide-RNA + H2O = a 3'-end 2'-phospho-ribonucleotide-RNA + H(+)</text>
        <dbReference type="Rhea" id="RHEA:11828"/>
        <dbReference type="Rhea" id="RHEA-COMP:10464"/>
        <dbReference type="Rhea" id="RHEA-COMP:17353"/>
        <dbReference type="ChEBI" id="CHEBI:15377"/>
        <dbReference type="ChEBI" id="CHEBI:15378"/>
        <dbReference type="ChEBI" id="CHEBI:83064"/>
        <dbReference type="ChEBI" id="CHEBI:173113"/>
        <dbReference type="EC" id="3.1.4.58"/>
    </reaction>
</comment>
<feature type="short sequence motif" description="HXTX 1" evidence="2">
    <location>
        <begin position="37"/>
        <end position="40"/>
    </location>
</feature>
<dbReference type="RefSeq" id="WP_010916322.1">
    <property type="nucleotide sequence ID" value="NC_002689.2"/>
</dbReference>
<dbReference type="HAMAP" id="MF_01940">
    <property type="entry name" value="RNA_CPDase"/>
    <property type="match status" value="1"/>
</dbReference>
<evidence type="ECO:0000313" key="5">
    <source>
        <dbReference type="Proteomes" id="UP000001017"/>
    </source>
</evidence>
<dbReference type="NCBIfam" id="TIGR02258">
    <property type="entry name" value="2_5_ligase"/>
    <property type="match status" value="1"/>
</dbReference>
<feature type="active site" description="Proton acceptor" evidence="2">
    <location>
        <position position="114"/>
    </location>
</feature>
<organism evidence="4 5">
    <name type="scientific">Thermoplasma volcanium (strain ATCC 51530 / DSM 4299 / JCM 9571 / NBRC 15438 / GSS1)</name>
    <dbReference type="NCBI Taxonomy" id="273116"/>
    <lineage>
        <taxon>Archaea</taxon>
        <taxon>Methanobacteriati</taxon>
        <taxon>Thermoplasmatota</taxon>
        <taxon>Thermoplasmata</taxon>
        <taxon>Thermoplasmatales</taxon>
        <taxon>Thermoplasmataceae</taxon>
        <taxon>Thermoplasma</taxon>
    </lineage>
</organism>
<feature type="domain" description="Phosphoesterase HXTX" evidence="3">
    <location>
        <begin position="108"/>
        <end position="155"/>
    </location>
</feature>
<protein>
    <recommendedName>
        <fullName evidence="2">RNA 2',3'-cyclic phosphodiesterase</fullName>
        <shortName evidence="2">RNA 2',3'-CPDase</shortName>
        <ecNumber evidence="2">3.1.4.58</ecNumber>
    </recommendedName>
</protein>
<dbReference type="EC" id="3.1.4.58" evidence="2"/>
<dbReference type="Gene3D" id="3.90.1140.10">
    <property type="entry name" value="Cyclic phosphodiesterase"/>
    <property type="match status" value="1"/>
</dbReference>
<dbReference type="PaxDb" id="273116-14324279"/>
<keyword evidence="5" id="KW-1185">Reference proteome</keyword>
<dbReference type="PhylomeDB" id="Q97CN6"/>
<dbReference type="GeneID" id="1441552"/>
<dbReference type="EMBL" id="BA000011">
    <property type="protein sequence ID" value="BAB59207.1"/>
    <property type="molecule type" value="Genomic_DNA"/>
</dbReference>
<dbReference type="PANTHER" id="PTHR35561">
    <property type="entry name" value="RNA 2',3'-CYCLIC PHOSPHODIESTERASE"/>
    <property type="match status" value="1"/>
</dbReference>
<dbReference type="PANTHER" id="PTHR35561:SF1">
    <property type="entry name" value="RNA 2',3'-CYCLIC PHOSPHODIESTERASE"/>
    <property type="match status" value="1"/>
</dbReference>
<dbReference type="Proteomes" id="UP000001017">
    <property type="component" value="Chromosome"/>
</dbReference>
<dbReference type="InterPro" id="IPR004175">
    <property type="entry name" value="RNA_CPDase"/>
</dbReference>
<dbReference type="Pfam" id="PF02834">
    <property type="entry name" value="LigT_PEase"/>
    <property type="match status" value="2"/>
</dbReference>
<evidence type="ECO:0000256" key="2">
    <source>
        <dbReference type="HAMAP-Rule" id="MF_01940"/>
    </source>
</evidence>
<feature type="short sequence motif" description="HXTX 2" evidence="2">
    <location>
        <begin position="114"/>
        <end position="117"/>
    </location>
</feature>
<sequence>MRAFIAIPIDPSSYMKNILSTFRQSRNIKVVEDTNVHITLKFLGDIDDDFAKKICSGLSGLKVHKFTIKTLGIGAFPNMRSPRVIFLDLQSNDIEKLYIEIGRIVGIDKDFVPHITIGRIKAKVRIPPLEFTQEEYEAKEVCLFSSRLTPSGPIYSRVCCKALE</sequence>
<evidence type="ECO:0000259" key="3">
    <source>
        <dbReference type="Pfam" id="PF02834"/>
    </source>
</evidence>
<dbReference type="InterPro" id="IPR009097">
    <property type="entry name" value="Cyclic_Pdiesterase"/>
</dbReference>
<dbReference type="SUPFAM" id="SSF55144">
    <property type="entry name" value="LigT-like"/>
    <property type="match status" value="1"/>
</dbReference>
<feature type="domain" description="Phosphoesterase HXTX" evidence="3">
    <location>
        <begin position="16"/>
        <end position="86"/>
    </location>
</feature>